<dbReference type="Gene3D" id="3.90.1140.10">
    <property type="entry name" value="Cyclic phosphodiesterase"/>
    <property type="match status" value="1"/>
</dbReference>
<reference evidence="1 2" key="1">
    <citation type="submission" date="2023-07" db="EMBL/GenBank/DDBJ databases">
        <title>Description of novel actinomycetes strains, isolated from tidal flat sediment.</title>
        <authorList>
            <person name="Lu C."/>
        </authorList>
    </citation>
    <scope>NUCLEOTIDE SEQUENCE [LARGE SCALE GENOMIC DNA]</scope>
    <source>
        <strain evidence="1 2">SYSU T00b441</strain>
    </source>
</reference>
<accession>A0ABT9D7Q6</accession>
<dbReference type="PANTHER" id="PTHR40037:SF1">
    <property type="entry name" value="PHOSPHOESTERASE SAOUHSC_00951-RELATED"/>
    <property type="match status" value="1"/>
</dbReference>
<dbReference type="InterPro" id="IPR009097">
    <property type="entry name" value="Cyclic_Pdiesterase"/>
</dbReference>
<dbReference type="PANTHER" id="PTHR40037">
    <property type="entry name" value="PHOSPHOESTERASE YJCG-RELATED"/>
    <property type="match status" value="1"/>
</dbReference>
<sequence>MNPRDVDHRVLGVALTVPEPWATDLSAARAAAGDPEAAAIPPHVTLLAPVDLDGARLDDVDAHLERVAASHRGFRLHLRGTATFRPVSPVVFVQVVEGIADCERLAADVRSGPLDLPARFPYHPHVTIAHAVDDESLDHAFAAMAGYEATFPVRAFDGYVQDDDGVWHLRRSYPLG</sequence>
<keyword evidence="2" id="KW-1185">Reference proteome</keyword>
<dbReference type="Pfam" id="PF13563">
    <property type="entry name" value="2_5_RNA_ligase2"/>
    <property type="match status" value="1"/>
</dbReference>
<evidence type="ECO:0000313" key="2">
    <source>
        <dbReference type="Proteomes" id="UP001232536"/>
    </source>
</evidence>
<dbReference type="RefSeq" id="WP_304600535.1">
    <property type="nucleotide sequence ID" value="NZ_JAUQYO010000001.1"/>
</dbReference>
<dbReference type="SUPFAM" id="SSF55144">
    <property type="entry name" value="LigT-like"/>
    <property type="match status" value="1"/>
</dbReference>
<protein>
    <submittedName>
        <fullName evidence="1">2'-5' RNA ligase family protein</fullName>
    </submittedName>
</protein>
<gene>
    <name evidence="1" type="ORF">Q6348_06760</name>
</gene>
<evidence type="ECO:0000313" key="1">
    <source>
        <dbReference type="EMBL" id="MDO8106897.1"/>
    </source>
</evidence>
<comment type="caution">
    <text evidence="1">The sequence shown here is derived from an EMBL/GenBank/DDBJ whole genome shotgun (WGS) entry which is preliminary data.</text>
</comment>
<dbReference type="GO" id="GO:0016874">
    <property type="term" value="F:ligase activity"/>
    <property type="evidence" value="ECO:0007669"/>
    <property type="project" value="UniProtKB-KW"/>
</dbReference>
<dbReference type="InterPro" id="IPR050580">
    <property type="entry name" value="2H_phosphoesterase_YjcG-like"/>
</dbReference>
<proteinExistence type="predicted"/>
<name>A0ABT9D7Q6_9CELL</name>
<keyword evidence="1" id="KW-0436">Ligase</keyword>
<organism evidence="1 2">
    <name type="scientific">Actinotalea lenta</name>
    <dbReference type="NCBI Taxonomy" id="3064654"/>
    <lineage>
        <taxon>Bacteria</taxon>
        <taxon>Bacillati</taxon>
        <taxon>Actinomycetota</taxon>
        <taxon>Actinomycetes</taxon>
        <taxon>Micrococcales</taxon>
        <taxon>Cellulomonadaceae</taxon>
        <taxon>Actinotalea</taxon>
    </lineage>
</organism>
<dbReference type="Proteomes" id="UP001232536">
    <property type="component" value="Unassembled WGS sequence"/>
</dbReference>
<dbReference type="EMBL" id="JAUQYP010000001">
    <property type="protein sequence ID" value="MDO8106897.1"/>
    <property type="molecule type" value="Genomic_DNA"/>
</dbReference>